<accession>A0A5A7MDA9</accession>
<keyword evidence="1" id="KW-0472">Membrane</keyword>
<gene>
    <name evidence="2" type="ORF">CTTA_2792</name>
</gene>
<evidence type="ECO:0000313" key="3">
    <source>
        <dbReference type="Proteomes" id="UP000323105"/>
    </source>
</evidence>
<keyword evidence="1" id="KW-1133">Transmembrane helix</keyword>
<dbReference type="Proteomes" id="UP000323105">
    <property type="component" value="Unassembled WGS sequence"/>
</dbReference>
<dbReference type="EMBL" id="BKBW01000004">
    <property type="protein sequence ID" value="GEQ75787.1"/>
    <property type="molecule type" value="Genomic_DNA"/>
</dbReference>
<protein>
    <recommendedName>
        <fullName evidence="4">VanZ-like domain-containing protein</fullName>
    </recommendedName>
</protein>
<feature type="transmembrane region" description="Helical" evidence="1">
    <location>
        <begin position="39"/>
        <end position="57"/>
    </location>
</feature>
<feature type="transmembrane region" description="Helical" evidence="1">
    <location>
        <begin position="118"/>
        <end position="139"/>
    </location>
</feature>
<sequence>MQGRGNPGLLHISPECLHFGLFHIPAMPSFLQPAGPVHLWKLLAAVSLGWALFMLWGCLNETGSSGGLILRLFPFLRGFEHTDKLVHAGLHAVLAGLLCCAGLARAHAEGLRWTAGQALALVLICAGYGGVIELLQAGFSTTRSAEWLDALANAAGASLAVLFIQGLRCMKQK</sequence>
<dbReference type="NCBIfam" id="NF037970">
    <property type="entry name" value="vanZ_1"/>
    <property type="match status" value="1"/>
</dbReference>
<reference evidence="2 3" key="1">
    <citation type="journal article" date="2019" name="Microbiol. Resour. Announc.">
        <title>Draft Genome Sequence of Comamonas testosteroni TA441, a Bacterium That Has a Cryptic Phenol Degradation Gene Cluster.</title>
        <authorList>
            <person name="Arai H."/>
            <person name="Ishii M."/>
        </authorList>
    </citation>
    <scope>NUCLEOTIDE SEQUENCE [LARGE SCALE GENOMIC DNA]</scope>
    <source>
        <strain evidence="2 3">TA441</strain>
    </source>
</reference>
<evidence type="ECO:0000256" key="1">
    <source>
        <dbReference type="SAM" id="Phobius"/>
    </source>
</evidence>
<feature type="transmembrane region" description="Helical" evidence="1">
    <location>
        <begin position="151"/>
        <end position="170"/>
    </location>
</feature>
<evidence type="ECO:0000313" key="2">
    <source>
        <dbReference type="EMBL" id="GEQ75787.1"/>
    </source>
</evidence>
<organism evidence="2 3">
    <name type="scientific">Comamonas testosteroni</name>
    <name type="common">Pseudomonas testosteroni</name>
    <dbReference type="NCBI Taxonomy" id="285"/>
    <lineage>
        <taxon>Bacteria</taxon>
        <taxon>Pseudomonadati</taxon>
        <taxon>Pseudomonadota</taxon>
        <taxon>Betaproteobacteria</taxon>
        <taxon>Burkholderiales</taxon>
        <taxon>Comamonadaceae</taxon>
        <taxon>Comamonas</taxon>
    </lineage>
</organism>
<evidence type="ECO:0008006" key="4">
    <source>
        <dbReference type="Google" id="ProtNLM"/>
    </source>
</evidence>
<name>A0A5A7MDA9_COMTE</name>
<proteinExistence type="predicted"/>
<keyword evidence="1" id="KW-0812">Transmembrane</keyword>
<dbReference type="AlphaFoldDB" id="A0A5A7MDA9"/>
<comment type="caution">
    <text evidence="2">The sequence shown here is derived from an EMBL/GenBank/DDBJ whole genome shotgun (WGS) entry which is preliminary data.</text>
</comment>